<evidence type="ECO:0000313" key="4">
    <source>
        <dbReference type="Proteomes" id="UP001565368"/>
    </source>
</evidence>
<dbReference type="InterPro" id="IPR043472">
    <property type="entry name" value="Macro_dom-like"/>
</dbReference>
<evidence type="ECO:0000256" key="1">
    <source>
        <dbReference type="SAM" id="MobiDB-lite"/>
    </source>
</evidence>
<feature type="domain" description="Microbial-type PARG catalytic" evidence="2">
    <location>
        <begin position="15"/>
        <end position="180"/>
    </location>
</feature>
<dbReference type="PANTHER" id="PTHR35596">
    <property type="entry name" value="DUF2263 DOMAIN-CONTAINING PROTEIN"/>
    <property type="match status" value="1"/>
</dbReference>
<evidence type="ECO:0000259" key="2">
    <source>
        <dbReference type="Pfam" id="PF10021"/>
    </source>
</evidence>
<dbReference type="RefSeq" id="XP_069208093.1">
    <property type="nucleotide sequence ID" value="XM_069353451.1"/>
</dbReference>
<reference evidence="3 4" key="1">
    <citation type="submission" date="2023-08" db="EMBL/GenBank/DDBJ databases">
        <title>Annotated Genome Sequence of Vanrija albida AlHP1.</title>
        <authorList>
            <person name="Herzog R."/>
        </authorList>
    </citation>
    <scope>NUCLEOTIDE SEQUENCE [LARGE SCALE GENOMIC DNA]</scope>
    <source>
        <strain evidence="3 4">AlHP1</strain>
    </source>
</reference>
<feature type="region of interest" description="Disordered" evidence="1">
    <location>
        <begin position="325"/>
        <end position="395"/>
    </location>
</feature>
<protein>
    <recommendedName>
        <fullName evidence="2">Microbial-type PARG catalytic domain-containing protein</fullName>
    </recommendedName>
</protein>
<dbReference type="EMBL" id="JBBXJM010000004">
    <property type="protein sequence ID" value="KAL1408149.1"/>
    <property type="molecule type" value="Genomic_DNA"/>
</dbReference>
<organism evidence="3 4">
    <name type="scientific">Vanrija albida</name>
    <dbReference type="NCBI Taxonomy" id="181172"/>
    <lineage>
        <taxon>Eukaryota</taxon>
        <taxon>Fungi</taxon>
        <taxon>Dikarya</taxon>
        <taxon>Basidiomycota</taxon>
        <taxon>Agaricomycotina</taxon>
        <taxon>Tremellomycetes</taxon>
        <taxon>Trichosporonales</taxon>
        <taxon>Trichosporonaceae</taxon>
        <taxon>Vanrija</taxon>
    </lineage>
</organism>
<dbReference type="InterPro" id="IPR012664">
    <property type="entry name" value="CHP02452"/>
</dbReference>
<comment type="caution">
    <text evidence="3">The sequence shown here is derived from an EMBL/GenBank/DDBJ whole genome shotgun (WGS) entry which is preliminary data.</text>
</comment>
<sequence>MDYQARRARNARISKENEAIIRAGEYRSPGSNARINLAALVTNSKAGVKSYTAGGTGRLLQRWDPSALPPSVVSGPSSRASHPVYSTTFEITAETSTQAAERLAAAQAPAIAVLNFASAKHPGGGYLTGATAQEEDLCRSSALYTTLMAARDFYKAHRESSDARYTHRVVWSPDVPVYRDNDYALLPMPYTVSFITVAAPNLVPLIKGDARSLKYIPELLEERAARFLAVAAHHRARTLVLGAWGCGVFQNDPVVVARVFRELLLDPKGLFYGAFEKIVFAIYDPSAEQVTMKAFTAAFPVSPKVSHLGGGTLKKLQAAASLPVPMPGAGRTLASPPPSPPPPARRDAPTSPLSPGAAAKAPRTGSTPSGASGGQAARSSKPPQRTLFDFGFKQK</sequence>
<proteinExistence type="predicted"/>
<dbReference type="GeneID" id="95985995"/>
<evidence type="ECO:0000313" key="3">
    <source>
        <dbReference type="EMBL" id="KAL1408149.1"/>
    </source>
</evidence>
<keyword evidence="4" id="KW-1185">Reference proteome</keyword>
<gene>
    <name evidence="3" type="ORF">Q8F55_004952</name>
</gene>
<dbReference type="InterPro" id="IPR019261">
    <property type="entry name" value="PARG_cat_microbial"/>
</dbReference>
<dbReference type="PANTHER" id="PTHR35596:SF1">
    <property type="entry name" value="MICROBIAL-TYPE PARG CATALYTIC DOMAIN-CONTAINING PROTEIN"/>
    <property type="match status" value="1"/>
</dbReference>
<dbReference type="SUPFAM" id="SSF52949">
    <property type="entry name" value="Macro domain-like"/>
    <property type="match status" value="1"/>
</dbReference>
<accession>A0ABR3Q0B6</accession>
<dbReference type="Proteomes" id="UP001565368">
    <property type="component" value="Unassembled WGS sequence"/>
</dbReference>
<name>A0ABR3Q0B6_9TREE</name>
<dbReference type="Gene3D" id="3.40.220.10">
    <property type="entry name" value="Leucine Aminopeptidase, subunit E, domain 1"/>
    <property type="match status" value="1"/>
</dbReference>
<dbReference type="Pfam" id="PF10021">
    <property type="entry name" value="PARG_cat_microb"/>
    <property type="match status" value="1"/>
</dbReference>
<dbReference type="NCBIfam" id="TIGR02452">
    <property type="entry name" value="TIGR02452 family protein"/>
    <property type="match status" value="1"/>
</dbReference>